<dbReference type="SUPFAM" id="SSF57959">
    <property type="entry name" value="Leucine zipper domain"/>
    <property type="match status" value="1"/>
</dbReference>
<feature type="region of interest" description="Disordered" evidence="4">
    <location>
        <begin position="1"/>
        <end position="28"/>
    </location>
</feature>
<evidence type="ECO:0000313" key="6">
    <source>
        <dbReference type="EMBL" id="CAK9441783.1"/>
    </source>
</evidence>
<sequence length="409" mass="45973">MSFNTGATPGFWGHGSSSSDQVYHQGNPLDFDPIKDDTGYSDICELNQENVRLLNSQHQFENSNPVNSTLSGFQQPYEYSLHPLQFQTREEASHGKSGLGEFYQASQFPFPHPANLNSNSNSNSIQNKNHNHNQIENENGQHIGVDSGSSESSPQTSHNHNMPTPSTSEASGNFETDSYKLLEKPTTTTTTANKGRKSASSQKSKKRLLDEQDAILIARDDSELTDEELQLKRKAQNRAAQRAFRERKETKLKELEAKLLQSEGERQRLMEELDNISKQNLSITTENEILKTSDNSNLMTLSNSNNPVTKFDFPQTQDAFIAEILRGNEHHLKPAYINKVYDDSQGKKLLALGAVWDYLQIKAEEANLDSSSIDFVQVMEKLRGNEKCHGYGPAYTLESVDQAIRESFH</sequence>
<name>A0ABP0ZTI4_9ASCO</name>
<feature type="compositionally biased region" description="Low complexity" evidence="4">
    <location>
        <begin position="115"/>
        <end position="138"/>
    </location>
</feature>
<feature type="compositionally biased region" description="Polar residues" evidence="4">
    <location>
        <begin position="147"/>
        <end position="176"/>
    </location>
</feature>
<keyword evidence="3" id="KW-0175">Coiled coil</keyword>
<accession>A0ABP0ZTI4</accession>
<proteinExistence type="predicted"/>
<evidence type="ECO:0000256" key="4">
    <source>
        <dbReference type="SAM" id="MobiDB-lite"/>
    </source>
</evidence>
<dbReference type="PANTHER" id="PTHR40621:SF8">
    <property type="entry name" value="AP-1-LIKE TRANSCRIPTION FACTOR YAP3"/>
    <property type="match status" value="1"/>
</dbReference>
<feature type="region of interest" description="Disordered" evidence="4">
    <location>
        <begin position="105"/>
        <end position="207"/>
    </location>
</feature>
<gene>
    <name evidence="6" type="ORF">LODBEIA_P56510</name>
</gene>
<dbReference type="RefSeq" id="XP_066832589.1">
    <property type="nucleotide sequence ID" value="XM_066976007.1"/>
</dbReference>
<evidence type="ECO:0000256" key="3">
    <source>
        <dbReference type="SAM" id="Coils"/>
    </source>
</evidence>
<feature type="domain" description="BZIP" evidence="5">
    <location>
        <begin position="227"/>
        <end position="290"/>
    </location>
</feature>
<dbReference type="InterPro" id="IPR046347">
    <property type="entry name" value="bZIP_sf"/>
</dbReference>
<dbReference type="SMART" id="SM00338">
    <property type="entry name" value="BRLZ"/>
    <property type="match status" value="1"/>
</dbReference>
<reference evidence="6 7" key="1">
    <citation type="submission" date="2024-03" db="EMBL/GenBank/DDBJ databases">
        <authorList>
            <person name="Brejova B."/>
        </authorList>
    </citation>
    <scope>NUCLEOTIDE SEQUENCE [LARGE SCALE GENOMIC DNA]</scope>
    <source>
        <strain evidence="6 7">CBS 14171</strain>
    </source>
</reference>
<feature type="compositionally biased region" description="Polar residues" evidence="4">
    <location>
        <begin position="15"/>
        <end position="24"/>
    </location>
</feature>
<dbReference type="PANTHER" id="PTHR40621">
    <property type="entry name" value="TRANSCRIPTION FACTOR KAPC-RELATED"/>
    <property type="match status" value="1"/>
</dbReference>
<dbReference type="Proteomes" id="UP001497383">
    <property type="component" value="Chromosome 7"/>
</dbReference>
<dbReference type="GeneID" id="92210847"/>
<evidence type="ECO:0000256" key="1">
    <source>
        <dbReference type="ARBA" id="ARBA00004123"/>
    </source>
</evidence>
<keyword evidence="2" id="KW-0539">Nucleus</keyword>
<evidence type="ECO:0000313" key="7">
    <source>
        <dbReference type="Proteomes" id="UP001497383"/>
    </source>
</evidence>
<dbReference type="Gene3D" id="1.20.5.170">
    <property type="match status" value="1"/>
</dbReference>
<dbReference type="PROSITE" id="PS50217">
    <property type="entry name" value="BZIP"/>
    <property type="match status" value="1"/>
</dbReference>
<evidence type="ECO:0000259" key="5">
    <source>
        <dbReference type="PROSITE" id="PS50217"/>
    </source>
</evidence>
<organism evidence="6 7">
    <name type="scientific">Lodderomyces beijingensis</name>
    <dbReference type="NCBI Taxonomy" id="1775926"/>
    <lineage>
        <taxon>Eukaryota</taxon>
        <taxon>Fungi</taxon>
        <taxon>Dikarya</taxon>
        <taxon>Ascomycota</taxon>
        <taxon>Saccharomycotina</taxon>
        <taxon>Pichiomycetes</taxon>
        <taxon>Debaryomycetaceae</taxon>
        <taxon>Candida/Lodderomyces clade</taxon>
        <taxon>Lodderomyces</taxon>
    </lineage>
</organism>
<feature type="coiled-coil region" evidence="3">
    <location>
        <begin position="245"/>
        <end position="279"/>
    </location>
</feature>
<comment type="subcellular location">
    <subcellularLocation>
        <location evidence="1">Nucleus</location>
    </subcellularLocation>
</comment>
<protein>
    <recommendedName>
        <fullName evidence="5">BZIP domain-containing protein</fullName>
    </recommendedName>
</protein>
<dbReference type="CDD" id="cd14688">
    <property type="entry name" value="bZIP_YAP"/>
    <property type="match status" value="1"/>
</dbReference>
<keyword evidence="7" id="KW-1185">Reference proteome</keyword>
<dbReference type="PROSITE" id="PS00036">
    <property type="entry name" value="BZIP_BASIC"/>
    <property type="match status" value="1"/>
</dbReference>
<dbReference type="EMBL" id="OZ022411">
    <property type="protein sequence ID" value="CAK9441783.1"/>
    <property type="molecule type" value="Genomic_DNA"/>
</dbReference>
<dbReference type="InterPro" id="IPR050936">
    <property type="entry name" value="AP-1-like"/>
</dbReference>
<evidence type="ECO:0000256" key="2">
    <source>
        <dbReference type="ARBA" id="ARBA00023242"/>
    </source>
</evidence>
<dbReference type="InterPro" id="IPR004827">
    <property type="entry name" value="bZIP"/>
</dbReference>